<organism evidence="1 2">
    <name type="scientific">Steinernema carpocapsae</name>
    <name type="common">Entomopathogenic nematode</name>
    <dbReference type="NCBI Taxonomy" id="34508"/>
    <lineage>
        <taxon>Eukaryota</taxon>
        <taxon>Metazoa</taxon>
        <taxon>Ecdysozoa</taxon>
        <taxon>Nematoda</taxon>
        <taxon>Chromadorea</taxon>
        <taxon>Rhabditida</taxon>
        <taxon>Tylenchina</taxon>
        <taxon>Panagrolaimomorpha</taxon>
        <taxon>Strongyloidoidea</taxon>
        <taxon>Steinernematidae</taxon>
        <taxon>Steinernema</taxon>
    </lineage>
</organism>
<name>A0A4U5LWA1_STECR</name>
<sequence>MESQPALILAIDLAPRSTDLDQGIFDFAGKLIERFRWICPIHIVTFGPLSASVFARNVTKFPDEIKTLPRGTPDLRLVQDLFNEDLRLDEFHHVLFISCGTSEFSVPDSFFAPLFFIFTAPETQLNEEVAMRAWRHVMGRYIARGEEPNEKLMNHTRPCFVDLYNSLDDSLVATEIHLGCHNKLTIELGENLNFEVKCTPSICPYRSREKWLNVNEGILSVIGSVKMARLTNIASTNESIYAFRPSDEPKDADAYTVIAKSLAAEGFMLLCIYDEYYQALLRPVRSEHSDSWELSMQFIKSFATKENQWHLVSSKKKLPLRPTSYSVSSGLSYQCAATRNYWMNDNGLQSEIHRLTRSLKREDKVEALYQDINRIGLHALATSQHEFAPTILKILESRLPSSIVPTMHGHLKAIIDVLKKNGFEGWSKMKKK</sequence>
<gene>
    <name evidence="1" type="ORF">L596_027701</name>
</gene>
<keyword evidence="2" id="KW-1185">Reference proteome</keyword>
<comment type="caution">
    <text evidence="1">The sequence shown here is derived from an EMBL/GenBank/DDBJ whole genome shotgun (WGS) entry which is preliminary data.</text>
</comment>
<dbReference type="AlphaFoldDB" id="A0A4U5LWA1"/>
<protein>
    <submittedName>
        <fullName evidence="1">Uncharacterized protein</fullName>
    </submittedName>
</protein>
<evidence type="ECO:0000313" key="1">
    <source>
        <dbReference type="EMBL" id="TKR60456.1"/>
    </source>
</evidence>
<dbReference type="Proteomes" id="UP000298663">
    <property type="component" value="Unassembled WGS sequence"/>
</dbReference>
<evidence type="ECO:0000313" key="2">
    <source>
        <dbReference type="Proteomes" id="UP000298663"/>
    </source>
</evidence>
<accession>A0A4U5LWA1</accession>
<dbReference type="EMBL" id="AZBU02000011">
    <property type="protein sequence ID" value="TKR60456.1"/>
    <property type="molecule type" value="Genomic_DNA"/>
</dbReference>
<dbReference type="OrthoDB" id="5792636at2759"/>
<reference evidence="1 2" key="1">
    <citation type="journal article" date="2015" name="Genome Biol.">
        <title>Comparative genomics of Steinernema reveals deeply conserved gene regulatory networks.</title>
        <authorList>
            <person name="Dillman A.R."/>
            <person name="Macchietto M."/>
            <person name="Porter C.F."/>
            <person name="Rogers A."/>
            <person name="Williams B."/>
            <person name="Antoshechkin I."/>
            <person name="Lee M.M."/>
            <person name="Goodwin Z."/>
            <person name="Lu X."/>
            <person name="Lewis E.E."/>
            <person name="Goodrich-Blair H."/>
            <person name="Stock S.P."/>
            <person name="Adams B.J."/>
            <person name="Sternberg P.W."/>
            <person name="Mortazavi A."/>
        </authorList>
    </citation>
    <scope>NUCLEOTIDE SEQUENCE [LARGE SCALE GENOMIC DNA]</scope>
    <source>
        <strain evidence="1 2">ALL</strain>
    </source>
</reference>
<proteinExistence type="predicted"/>
<reference evidence="1 2" key="2">
    <citation type="journal article" date="2019" name="G3 (Bethesda)">
        <title>Hybrid Assembly of the Genome of the Entomopathogenic Nematode Steinernema carpocapsae Identifies the X-Chromosome.</title>
        <authorList>
            <person name="Serra L."/>
            <person name="Macchietto M."/>
            <person name="Macias-Munoz A."/>
            <person name="McGill C.J."/>
            <person name="Rodriguez I.M."/>
            <person name="Rodriguez B."/>
            <person name="Murad R."/>
            <person name="Mortazavi A."/>
        </authorList>
    </citation>
    <scope>NUCLEOTIDE SEQUENCE [LARGE SCALE GENOMIC DNA]</scope>
    <source>
        <strain evidence="1 2">ALL</strain>
    </source>
</reference>